<keyword evidence="3" id="KW-1003">Cell membrane</keyword>
<evidence type="ECO:0000256" key="1">
    <source>
        <dbReference type="ARBA" id="ARBA00004342"/>
    </source>
</evidence>
<dbReference type="InterPro" id="IPR001806">
    <property type="entry name" value="Small_GTPase"/>
</dbReference>
<dbReference type="AlphaFoldDB" id="A0A0F9WF30"/>
<dbReference type="GO" id="GO:0005886">
    <property type="term" value="C:plasma membrane"/>
    <property type="evidence" value="ECO:0007669"/>
    <property type="project" value="UniProtKB-SubCell"/>
</dbReference>
<dbReference type="NCBIfam" id="TIGR00231">
    <property type="entry name" value="small_GTP"/>
    <property type="match status" value="1"/>
</dbReference>
<dbReference type="Pfam" id="PF00071">
    <property type="entry name" value="Ras"/>
    <property type="match status" value="1"/>
</dbReference>
<dbReference type="GeneID" id="36321588"/>
<proteinExistence type="inferred from homology"/>
<dbReference type="OrthoDB" id="8830751at2759"/>
<reference evidence="10 11" key="1">
    <citation type="journal article" date="2015" name="Environ. Microbiol.">
        <title>Genome analyses suggest the presence of polyploidy and recent human-driven expansions in eight global populations of the honeybee pathogen Nosema ceranae.</title>
        <authorList>
            <person name="Pelin A."/>
            <person name="Selman M."/>
            <person name="Aris-Brosou S."/>
            <person name="Farinelli L."/>
            <person name="Corradi N."/>
        </authorList>
    </citation>
    <scope>NUCLEOTIDE SEQUENCE [LARGE SCALE GENOMIC DNA]</scope>
    <source>
        <strain evidence="10 11">PA08 1199</strain>
    </source>
</reference>
<sequence length="201" mass="22817">MANATEKKSGKVVVVGDGACGKTCLLEVFRRNQFPASYVPTVVDNFAKDVIIEEGNDQRVVNLALWDTAGQEDYDTIRPLSYRETDLVLICYTIENKNKLNNINRKWLMEIKNYCPRAGYFLVALKCDLREDNDPTLDKSNFVTEKEGLELAENIRALKFMECSAMTGKNVTEIFDEAGKYIYKLKESQSIDKGCGLFYCC</sequence>
<keyword evidence="4" id="KW-0488">Methylation</keyword>
<accession>A0A0F9WF30</accession>
<dbReference type="InterPro" id="IPR027417">
    <property type="entry name" value="P-loop_NTPase"/>
</dbReference>
<evidence type="ECO:0000256" key="7">
    <source>
        <dbReference type="ARBA" id="ARBA00023136"/>
    </source>
</evidence>
<evidence type="ECO:0000256" key="2">
    <source>
        <dbReference type="ARBA" id="ARBA00010142"/>
    </source>
</evidence>
<dbReference type="VEuPathDB" id="MicrosporidiaDB:G9O61_00g004670"/>
<comment type="caution">
    <text evidence="10">The sequence shown here is derived from an EMBL/GenBank/DDBJ whole genome shotgun (WGS) entry which is preliminary data.</text>
</comment>
<keyword evidence="6" id="KW-0342">GTP-binding</keyword>
<dbReference type="PROSITE" id="PS51419">
    <property type="entry name" value="RAB"/>
    <property type="match status" value="1"/>
</dbReference>
<keyword evidence="5" id="KW-0547">Nucleotide-binding</keyword>
<organism evidence="10 11">
    <name type="scientific">Vairimorpha ceranae</name>
    <dbReference type="NCBI Taxonomy" id="40302"/>
    <lineage>
        <taxon>Eukaryota</taxon>
        <taxon>Fungi</taxon>
        <taxon>Fungi incertae sedis</taxon>
        <taxon>Microsporidia</taxon>
        <taxon>Nosematidae</taxon>
        <taxon>Vairimorpha</taxon>
    </lineage>
</organism>
<dbReference type="GO" id="GO:0003924">
    <property type="term" value="F:GTPase activity"/>
    <property type="evidence" value="ECO:0007669"/>
    <property type="project" value="InterPro"/>
</dbReference>
<keyword evidence="9" id="KW-0636">Prenylation</keyword>
<dbReference type="SMART" id="SM00174">
    <property type="entry name" value="RHO"/>
    <property type="match status" value="1"/>
</dbReference>
<evidence type="ECO:0000256" key="3">
    <source>
        <dbReference type="ARBA" id="ARBA00022475"/>
    </source>
</evidence>
<keyword evidence="7" id="KW-0472">Membrane</keyword>
<evidence type="ECO:0000256" key="9">
    <source>
        <dbReference type="ARBA" id="ARBA00023289"/>
    </source>
</evidence>
<evidence type="ECO:0000256" key="4">
    <source>
        <dbReference type="ARBA" id="ARBA00022481"/>
    </source>
</evidence>
<dbReference type="SMART" id="SM00173">
    <property type="entry name" value="RAS"/>
    <property type="match status" value="1"/>
</dbReference>
<dbReference type="Proteomes" id="UP000034350">
    <property type="component" value="Unassembled WGS sequence"/>
</dbReference>
<dbReference type="InterPro" id="IPR003578">
    <property type="entry name" value="Small_GTPase_Rho"/>
</dbReference>
<evidence type="ECO:0000256" key="5">
    <source>
        <dbReference type="ARBA" id="ARBA00022741"/>
    </source>
</evidence>
<dbReference type="SMART" id="SM00175">
    <property type="entry name" value="RAB"/>
    <property type="match status" value="1"/>
</dbReference>
<dbReference type="EMBL" id="JPQZ01000009">
    <property type="protein sequence ID" value="KKO75956.1"/>
    <property type="molecule type" value="Genomic_DNA"/>
</dbReference>
<dbReference type="GO" id="GO:0007264">
    <property type="term" value="P:small GTPase-mediated signal transduction"/>
    <property type="evidence" value="ECO:0007669"/>
    <property type="project" value="InterPro"/>
</dbReference>
<dbReference type="PROSITE" id="PS51420">
    <property type="entry name" value="RHO"/>
    <property type="match status" value="1"/>
</dbReference>
<evidence type="ECO:0000313" key="10">
    <source>
        <dbReference type="EMBL" id="KKO75956.1"/>
    </source>
</evidence>
<dbReference type="CDD" id="cd00157">
    <property type="entry name" value="Rho"/>
    <property type="match status" value="1"/>
</dbReference>
<name>A0A0F9WF30_9MICR</name>
<dbReference type="Gene3D" id="3.40.50.300">
    <property type="entry name" value="P-loop containing nucleotide triphosphate hydrolases"/>
    <property type="match status" value="1"/>
</dbReference>
<evidence type="ECO:0000256" key="6">
    <source>
        <dbReference type="ARBA" id="ARBA00023134"/>
    </source>
</evidence>
<keyword evidence="11" id="KW-1185">Reference proteome</keyword>
<dbReference type="VEuPathDB" id="MicrosporidiaDB:NCER_100588"/>
<dbReference type="InterPro" id="IPR005225">
    <property type="entry name" value="Small_GTP-bd"/>
</dbReference>
<dbReference type="VEuPathDB" id="MicrosporidiaDB:AAJ76_900085232"/>
<dbReference type="RefSeq" id="XP_024331698.1">
    <property type="nucleotide sequence ID" value="XM_024476632.1"/>
</dbReference>
<evidence type="ECO:0000313" key="11">
    <source>
        <dbReference type="Proteomes" id="UP000034350"/>
    </source>
</evidence>
<comment type="subcellular location">
    <subcellularLocation>
        <location evidence="1">Cell membrane</location>
        <topology evidence="1">Lipid-anchor</topology>
        <orientation evidence="1">Cytoplasmic side</orientation>
    </subcellularLocation>
</comment>
<dbReference type="PRINTS" id="PR00449">
    <property type="entry name" value="RASTRNSFRMNG"/>
</dbReference>
<dbReference type="OMA" id="NITEHWI"/>
<protein>
    <submittedName>
        <fullName evidence="10">Rho gtpase</fullName>
    </submittedName>
</protein>
<keyword evidence="8" id="KW-0449">Lipoprotein</keyword>
<dbReference type="GO" id="GO:0005525">
    <property type="term" value="F:GTP binding"/>
    <property type="evidence" value="ECO:0007669"/>
    <property type="project" value="UniProtKB-KW"/>
</dbReference>
<dbReference type="PROSITE" id="PS51421">
    <property type="entry name" value="RAS"/>
    <property type="match status" value="1"/>
</dbReference>
<dbReference type="FunFam" id="3.40.50.300:FF:000983">
    <property type="entry name" value="Rho family GTPase"/>
    <property type="match status" value="1"/>
</dbReference>
<evidence type="ECO:0000256" key="8">
    <source>
        <dbReference type="ARBA" id="ARBA00023288"/>
    </source>
</evidence>
<comment type="similarity">
    <text evidence="2">Belongs to the small GTPase superfamily. Rho family.</text>
</comment>
<dbReference type="SUPFAM" id="SSF52540">
    <property type="entry name" value="P-loop containing nucleoside triphosphate hydrolases"/>
    <property type="match status" value="1"/>
</dbReference>
<dbReference type="PANTHER" id="PTHR24072">
    <property type="entry name" value="RHO FAMILY GTPASE"/>
    <property type="match status" value="1"/>
</dbReference>
<gene>
    <name evidence="10" type="ORF">AAJ76_900085232</name>
</gene>